<sequence>MLTLARAALDIRFPKFADDWLPETIENLAHVTSGGTPNRSNKGYWGGDIPWVTTSKIDFNEIEEADEFITQEGLGNSSAKLFKRDTLLIALYGQGVTRGKVAILKKPAATNQACAAVSFDAERVLVKFAFYYLQRNYEAIRNIANDGGQKNLSGGLVKAIKLHVPRNLEEQQKIADFLSAVDKKISLLKQKNALLQQYKKGVMQQLFSRQIRFKDDNGNDFPDWQEYRLNGVLVLQENSLNMLDNEEYELITVKRRNAGVVSRGVFKGKEVLVKNQFILKKNQFVISKRQIVHGACGMVPESLDGAIVSNEYNVFEANNEKLDIHYFNLLATTLDMKKAFFRNSDGVHIEKLLFKTKGWLKTKMLFPCVDEQRKILKFVKALDNKIELAAQQIELTQTFKKGLLQQMFV</sequence>
<dbReference type="RefSeq" id="WP_090725214.1">
    <property type="nucleotide sequence ID" value="NZ_FOOU01000002.1"/>
</dbReference>
<feature type="domain" description="Type I restriction modification DNA specificity" evidence="4">
    <location>
        <begin position="18"/>
        <end position="196"/>
    </location>
</feature>
<comment type="similarity">
    <text evidence="1">Belongs to the type-I restriction system S methylase family.</text>
</comment>
<keyword evidence="6" id="KW-1185">Reference proteome</keyword>
<evidence type="ECO:0000259" key="4">
    <source>
        <dbReference type="Pfam" id="PF01420"/>
    </source>
</evidence>
<dbReference type="PANTHER" id="PTHR30408:SF12">
    <property type="entry name" value="TYPE I RESTRICTION ENZYME MJAVIII SPECIFICITY SUBUNIT"/>
    <property type="match status" value="1"/>
</dbReference>
<proteinExistence type="inferred from homology"/>
<dbReference type="SUPFAM" id="SSF116734">
    <property type="entry name" value="DNA methylase specificity domain"/>
    <property type="match status" value="2"/>
</dbReference>
<dbReference type="InterPro" id="IPR044946">
    <property type="entry name" value="Restrct_endonuc_typeI_TRD_sf"/>
</dbReference>
<reference evidence="6" key="1">
    <citation type="submission" date="2016-10" db="EMBL/GenBank/DDBJ databases">
        <authorList>
            <person name="Varghese N."/>
            <person name="Submissions S."/>
        </authorList>
    </citation>
    <scope>NUCLEOTIDE SEQUENCE [LARGE SCALE GENOMIC DNA]</scope>
    <source>
        <strain evidence="6">CGMCC 1.10971</strain>
    </source>
</reference>
<dbReference type="PANTHER" id="PTHR30408">
    <property type="entry name" value="TYPE-1 RESTRICTION ENZYME ECOKI SPECIFICITY PROTEIN"/>
    <property type="match status" value="1"/>
</dbReference>
<evidence type="ECO:0000256" key="3">
    <source>
        <dbReference type="ARBA" id="ARBA00023125"/>
    </source>
</evidence>
<dbReference type="GO" id="GO:0009307">
    <property type="term" value="P:DNA restriction-modification system"/>
    <property type="evidence" value="ECO:0007669"/>
    <property type="project" value="UniProtKB-KW"/>
</dbReference>
<dbReference type="AlphaFoldDB" id="A0A1I2NCR2"/>
<dbReference type="Proteomes" id="UP000198623">
    <property type="component" value="Unassembled WGS sequence"/>
</dbReference>
<dbReference type="Gene3D" id="1.10.287.1120">
    <property type="entry name" value="Bipartite methylase S protein"/>
    <property type="match status" value="1"/>
</dbReference>
<evidence type="ECO:0000313" key="6">
    <source>
        <dbReference type="Proteomes" id="UP000198623"/>
    </source>
</evidence>
<dbReference type="GO" id="GO:0003677">
    <property type="term" value="F:DNA binding"/>
    <property type="evidence" value="ECO:0007669"/>
    <property type="project" value="UniProtKB-KW"/>
</dbReference>
<protein>
    <submittedName>
        <fullName evidence="5">Type I restriction enzyme, S subunit</fullName>
    </submittedName>
</protein>
<dbReference type="STRING" id="1045558.SAMN05216175_102420"/>
<dbReference type="CDD" id="cd17287">
    <property type="entry name" value="RMtype1_S_EcoN10ORF171P_TRD2-CR2_like"/>
    <property type="match status" value="1"/>
</dbReference>
<evidence type="ECO:0000256" key="1">
    <source>
        <dbReference type="ARBA" id="ARBA00010923"/>
    </source>
</evidence>
<dbReference type="InterPro" id="IPR052021">
    <property type="entry name" value="Type-I_RS_S_subunit"/>
</dbReference>
<dbReference type="EMBL" id="FOOU01000002">
    <property type="protein sequence ID" value="SFG01532.1"/>
    <property type="molecule type" value="Genomic_DNA"/>
</dbReference>
<organism evidence="5 6">
    <name type="scientific">Neptunomonas qingdaonensis</name>
    <dbReference type="NCBI Taxonomy" id="1045558"/>
    <lineage>
        <taxon>Bacteria</taxon>
        <taxon>Pseudomonadati</taxon>
        <taxon>Pseudomonadota</taxon>
        <taxon>Gammaproteobacteria</taxon>
        <taxon>Oceanospirillales</taxon>
        <taxon>Oceanospirillaceae</taxon>
        <taxon>Neptunomonas</taxon>
    </lineage>
</organism>
<dbReference type="InterPro" id="IPR000055">
    <property type="entry name" value="Restrct_endonuc_typeI_TRD"/>
</dbReference>
<feature type="domain" description="Type I restriction modification DNA specificity" evidence="4">
    <location>
        <begin position="223"/>
        <end position="394"/>
    </location>
</feature>
<keyword evidence="3" id="KW-0238">DNA-binding</keyword>
<name>A0A1I2NCR2_9GAMM</name>
<accession>A0A1I2NCR2</accession>
<keyword evidence="2" id="KW-0680">Restriction system</keyword>
<evidence type="ECO:0000313" key="5">
    <source>
        <dbReference type="EMBL" id="SFG01532.1"/>
    </source>
</evidence>
<dbReference type="OrthoDB" id="398435at2"/>
<gene>
    <name evidence="5" type="ORF">SAMN05216175_102420</name>
</gene>
<dbReference type="Pfam" id="PF01420">
    <property type="entry name" value="Methylase_S"/>
    <property type="match status" value="2"/>
</dbReference>
<dbReference type="Gene3D" id="3.90.220.20">
    <property type="entry name" value="DNA methylase specificity domains"/>
    <property type="match status" value="2"/>
</dbReference>
<evidence type="ECO:0000256" key="2">
    <source>
        <dbReference type="ARBA" id="ARBA00022747"/>
    </source>
</evidence>